<dbReference type="AlphaFoldDB" id="A0A7D9EQY0"/>
<evidence type="ECO:0000313" key="1">
    <source>
        <dbReference type="EMBL" id="CAB4014955.1"/>
    </source>
</evidence>
<dbReference type="EMBL" id="CACRXK020008514">
    <property type="protein sequence ID" value="CAB4014955.1"/>
    <property type="molecule type" value="Genomic_DNA"/>
</dbReference>
<proteinExistence type="predicted"/>
<name>A0A7D9EQY0_PARCT</name>
<protein>
    <submittedName>
        <fullName evidence="1">Uncharacterized protein</fullName>
    </submittedName>
</protein>
<sequence length="155" mass="17191">MDKGLINGVVFVDLKKAFDTIDHALLLAKLERCGVRETPLKWFKSYLHQRKQVCKINNAVSDTVEIHCGVPQGSNLGPLLFNLYINDLPNCLQTTKASMFADGTNLSCKGQSSADIEFKLNCDLDNIQKWLISNKLTLNLAGYCCEFGGYVTPTS</sequence>
<reference evidence="1" key="1">
    <citation type="submission" date="2020-04" db="EMBL/GenBank/DDBJ databases">
        <authorList>
            <person name="Alioto T."/>
            <person name="Alioto T."/>
            <person name="Gomez Garrido J."/>
        </authorList>
    </citation>
    <scope>NUCLEOTIDE SEQUENCE</scope>
    <source>
        <strain evidence="1">A484AB</strain>
    </source>
</reference>
<dbReference type="Pfam" id="PF00078">
    <property type="entry name" value="RVT_1"/>
    <property type="match status" value="1"/>
</dbReference>
<evidence type="ECO:0000313" key="2">
    <source>
        <dbReference type="Proteomes" id="UP001152795"/>
    </source>
</evidence>
<dbReference type="SUPFAM" id="SSF56672">
    <property type="entry name" value="DNA/RNA polymerases"/>
    <property type="match status" value="1"/>
</dbReference>
<organism evidence="1 2">
    <name type="scientific">Paramuricea clavata</name>
    <name type="common">Red gorgonian</name>
    <name type="synonym">Violescent sea-whip</name>
    <dbReference type="NCBI Taxonomy" id="317549"/>
    <lineage>
        <taxon>Eukaryota</taxon>
        <taxon>Metazoa</taxon>
        <taxon>Cnidaria</taxon>
        <taxon>Anthozoa</taxon>
        <taxon>Octocorallia</taxon>
        <taxon>Malacalcyonacea</taxon>
        <taxon>Plexauridae</taxon>
        <taxon>Paramuricea</taxon>
    </lineage>
</organism>
<dbReference type="InterPro" id="IPR000477">
    <property type="entry name" value="RT_dom"/>
</dbReference>
<keyword evidence="2" id="KW-1185">Reference proteome</keyword>
<comment type="caution">
    <text evidence="1">The sequence shown here is derived from an EMBL/GenBank/DDBJ whole genome shotgun (WGS) entry which is preliminary data.</text>
</comment>
<dbReference type="InterPro" id="IPR043502">
    <property type="entry name" value="DNA/RNA_pol_sf"/>
</dbReference>
<dbReference type="PANTHER" id="PTHR33332">
    <property type="entry name" value="REVERSE TRANSCRIPTASE DOMAIN-CONTAINING PROTEIN"/>
    <property type="match status" value="1"/>
</dbReference>
<dbReference type="Proteomes" id="UP001152795">
    <property type="component" value="Unassembled WGS sequence"/>
</dbReference>
<gene>
    <name evidence="1" type="ORF">PACLA_8A024494</name>
</gene>
<accession>A0A7D9EQY0</accession>
<dbReference type="OrthoDB" id="445826at2759"/>
<dbReference type="PROSITE" id="PS50878">
    <property type="entry name" value="RT_POL"/>
    <property type="match status" value="1"/>
</dbReference>